<dbReference type="InterPro" id="IPR028082">
    <property type="entry name" value="Peripla_BP_I"/>
</dbReference>
<dbReference type="InterPro" id="IPR036390">
    <property type="entry name" value="WH_DNA-bd_sf"/>
</dbReference>
<protein>
    <submittedName>
        <fullName evidence="5">GntR family transcriptional regulator</fullName>
    </submittedName>
</protein>
<accession>A0A5M9H3U2</accession>
<dbReference type="GO" id="GO:0003700">
    <property type="term" value="F:DNA-binding transcription factor activity"/>
    <property type="evidence" value="ECO:0007669"/>
    <property type="project" value="InterPro"/>
</dbReference>
<keyword evidence="2" id="KW-0238">DNA-binding</keyword>
<evidence type="ECO:0000256" key="1">
    <source>
        <dbReference type="ARBA" id="ARBA00023015"/>
    </source>
</evidence>
<dbReference type="InterPro" id="IPR000524">
    <property type="entry name" value="Tscrpt_reg_HTH_GntR"/>
</dbReference>
<keyword evidence="3" id="KW-0804">Transcription</keyword>
<dbReference type="Gene3D" id="1.10.10.10">
    <property type="entry name" value="Winged helix-like DNA-binding domain superfamily/Winged helix DNA-binding domain"/>
    <property type="match status" value="1"/>
</dbReference>
<dbReference type="Gene3D" id="3.40.50.2300">
    <property type="match status" value="2"/>
</dbReference>
<dbReference type="Pfam" id="PF00392">
    <property type="entry name" value="GntR"/>
    <property type="match status" value="1"/>
</dbReference>
<evidence type="ECO:0000313" key="5">
    <source>
        <dbReference type="EMBL" id="KAA8481586.1"/>
    </source>
</evidence>
<dbReference type="InterPro" id="IPR036388">
    <property type="entry name" value="WH-like_DNA-bd_sf"/>
</dbReference>
<feature type="domain" description="HTH gntR-type" evidence="4">
    <location>
        <begin position="1"/>
        <end position="68"/>
    </location>
</feature>
<evidence type="ECO:0000256" key="3">
    <source>
        <dbReference type="ARBA" id="ARBA00023163"/>
    </source>
</evidence>
<proteinExistence type="predicted"/>
<dbReference type="EMBL" id="VWNE01000023">
    <property type="protein sequence ID" value="KAA8481586.1"/>
    <property type="molecule type" value="Genomic_DNA"/>
</dbReference>
<dbReference type="SMART" id="SM00345">
    <property type="entry name" value="HTH_GNTR"/>
    <property type="match status" value="1"/>
</dbReference>
<dbReference type="GO" id="GO:0003677">
    <property type="term" value="F:DNA binding"/>
    <property type="evidence" value="ECO:0007669"/>
    <property type="project" value="UniProtKB-KW"/>
</dbReference>
<name>A0A5M9H3U2_9SPHI</name>
<dbReference type="CDD" id="cd07377">
    <property type="entry name" value="WHTH_GntR"/>
    <property type="match status" value="1"/>
</dbReference>
<dbReference type="PROSITE" id="PS50949">
    <property type="entry name" value="HTH_GNTR"/>
    <property type="match status" value="1"/>
</dbReference>
<dbReference type="AlphaFoldDB" id="A0A5M9H3U2"/>
<dbReference type="SUPFAM" id="SSF53822">
    <property type="entry name" value="Periplasmic binding protein-like I"/>
    <property type="match status" value="1"/>
</dbReference>
<sequence>MKYMQLAEHINHQIETDQLHVNDRLPSLKQLEEQLGMSKETVLKGLNYLSEKGIIESVYRKGYYVRRKAQHHPYRIFFLLDKMNILRDRIYYSFLNTIKDFADVDVFFHHHNFKVFEKLIHENLNNYTHFVITTFLREDPSALLNQIPPHKRIIIDYDEKNLSGDYTSIYQDFKSNIYDSLVELLPRLKKYNQLILIAPEEAYHAHAVIAGFKLFSKEYKFKNKIAHRVEEEAFEKGNVYITFGRYDLDDVSIIKLSRKNNWKLGKDIGLLSYNDTAVKEVLENGITVISTDFDKMGEEAAKAIIEKRIIRMRDPSKVILRNSL</sequence>
<keyword evidence="6" id="KW-1185">Reference proteome</keyword>
<dbReference type="Proteomes" id="UP000322918">
    <property type="component" value="Unassembled WGS sequence"/>
</dbReference>
<gene>
    <name evidence="5" type="ORF">F1649_14510</name>
</gene>
<evidence type="ECO:0000256" key="2">
    <source>
        <dbReference type="ARBA" id="ARBA00023125"/>
    </source>
</evidence>
<dbReference type="SUPFAM" id="SSF46785">
    <property type="entry name" value="Winged helix' DNA-binding domain"/>
    <property type="match status" value="1"/>
</dbReference>
<evidence type="ECO:0000313" key="6">
    <source>
        <dbReference type="Proteomes" id="UP000322918"/>
    </source>
</evidence>
<comment type="caution">
    <text evidence="5">The sequence shown here is derived from an EMBL/GenBank/DDBJ whole genome shotgun (WGS) entry which is preliminary data.</text>
</comment>
<dbReference type="PANTHER" id="PTHR38445">
    <property type="entry name" value="HTH-TYPE TRANSCRIPTIONAL REPRESSOR YTRA"/>
    <property type="match status" value="1"/>
</dbReference>
<dbReference type="PANTHER" id="PTHR38445:SF10">
    <property type="entry name" value="GNTR-FAMILY TRANSCRIPTIONAL REGULATOR"/>
    <property type="match status" value="1"/>
</dbReference>
<keyword evidence="1" id="KW-0805">Transcription regulation</keyword>
<reference evidence="5 6" key="1">
    <citation type="submission" date="2019-09" db="EMBL/GenBank/DDBJ databases">
        <title>Pararcticibacter amylolyticus gen. nov., sp. nov., isolated from a rottenly hemp rope, and reclassification of Pedobacter tournemirensis as Pararcticibacter tournemirensis comb. nov.</title>
        <authorList>
            <person name="Cai Y."/>
        </authorList>
    </citation>
    <scope>NUCLEOTIDE SEQUENCE [LARGE SCALE GENOMIC DNA]</scope>
    <source>
        <strain evidence="5 6">TF5-37.2-LB10</strain>
    </source>
</reference>
<evidence type="ECO:0000259" key="4">
    <source>
        <dbReference type="PROSITE" id="PS50949"/>
    </source>
</evidence>
<organism evidence="5 6">
    <name type="scientific">Arcticibacter tournemirensis</name>
    <dbReference type="NCBI Taxonomy" id="699437"/>
    <lineage>
        <taxon>Bacteria</taxon>
        <taxon>Pseudomonadati</taxon>
        <taxon>Bacteroidota</taxon>
        <taxon>Sphingobacteriia</taxon>
        <taxon>Sphingobacteriales</taxon>
        <taxon>Sphingobacteriaceae</taxon>
        <taxon>Arcticibacter</taxon>
    </lineage>
</organism>
<dbReference type="OrthoDB" id="742238at2"/>